<evidence type="ECO:0008006" key="3">
    <source>
        <dbReference type="Google" id="ProtNLM"/>
    </source>
</evidence>
<dbReference type="EMBL" id="BMKO01000006">
    <property type="protein sequence ID" value="GGE85139.1"/>
    <property type="molecule type" value="Genomic_DNA"/>
</dbReference>
<dbReference type="Proteomes" id="UP000606498">
    <property type="component" value="Unassembled WGS sequence"/>
</dbReference>
<sequence>MLMAVLLSGSLFWADVGPKQALICPPSELPLCLQQLPDRVKQQLPLSQKAFFDALGMRGAMSLPVEDESVAGMVLWAPYYLPQSQTAIWNGQNHELVLRHQPQLTLWHELGHLEVKRLQGNVLPAELSELDHEWLADTYLAWRCAKEWNSLELVWQQYHRRNLAVFSDIGNLSHWSPLYLIQVLNKYDLKQIAEFADFATFVLSFYPEIRRYSPDEVAEFSSLLQHLFNRSGRQTLPEYMFWRRKQLGEVLQPTLEKLVGSETAKLWLSKERMLRQCD</sequence>
<protein>
    <recommendedName>
        <fullName evidence="3">Peptidase MA-like domain-containing protein</fullName>
    </recommendedName>
</protein>
<organism evidence="1 2">
    <name type="scientific">Shewanella carassii</name>
    <dbReference type="NCBI Taxonomy" id="1987584"/>
    <lineage>
        <taxon>Bacteria</taxon>
        <taxon>Pseudomonadati</taxon>
        <taxon>Pseudomonadota</taxon>
        <taxon>Gammaproteobacteria</taxon>
        <taxon>Alteromonadales</taxon>
        <taxon>Shewanellaceae</taxon>
        <taxon>Shewanella</taxon>
    </lineage>
</organism>
<proteinExistence type="predicted"/>
<reference evidence="2" key="1">
    <citation type="journal article" date="2019" name="Int. J. Syst. Evol. Microbiol.">
        <title>The Global Catalogue of Microorganisms (GCM) 10K type strain sequencing project: providing services to taxonomists for standard genome sequencing and annotation.</title>
        <authorList>
            <consortium name="The Broad Institute Genomics Platform"/>
            <consortium name="The Broad Institute Genome Sequencing Center for Infectious Disease"/>
            <person name="Wu L."/>
            <person name="Ma J."/>
        </authorList>
    </citation>
    <scope>NUCLEOTIDE SEQUENCE [LARGE SCALE GENOMIC DNA]</scope>
    <source>
        <strain evidence="2">CGMCC 1.16033</strain>
    </source>
</reference>
<name>A0ABQ1T6F4_9GAMM</name>
<gene>
    <name evidence="1" type="ORF">GCM10011520_26940</name>
</gene>
<accession>A0ABQ1T6F4</accession>
<comment type="caution">
    <text evidence="1">The sequence shown here is derived from an EMBL/GenBank/DDBJ whole genome shotgun (WGS) entry which is preliminary data.</text>
</comment>
<dbReference type="RefSeq" id="WP_100144923.1">
    <property type="nucleotide sequence ID" value="NZ_BMKO01000006.1"/>
</dbReference>
<keyword evidence="2" id="KW-1185">Reference proteome</keyword>
<evidence type="ECO:0000313" key="2">
    <source>
        <dbReference type="Proteomes" id="UP000606498"/>
    </source>
</evidence>
<evidence type="ECO:0000313" key="1">
    <source>
        <dbReference type="EMBL" id="GGE85139.1"/>
    </source>
</evidence>